<dbReference type="SMART" id="SM00283">
    <property type="entry name" value="MA"/>
    <property type="match status" value="1"/>
</dbReference>
<evidence type="ECO:0000313" key="9">
    <source>
        <dbReference type="Proteomes" id="UP000483379"/>
    </source>
</evidence>
<evidence type="ECO:0000256" key="5">
    <source>
        <dbReference type="PROSITE-ProRule" id="PRU00284"/>
    </source>
</evidence>
<name>A0A6M0JRZ9_9GAMM</name>
<evidence type="ECO:0000313" key="8">
    <source>
        <dbReference type="EMBL" id="NEV60300.1"/>
    </source>
</evidence>
<accession>A0A6M0JRZ9</accession>
<dbReference type="PROSITE" id="PS50192">
    <property type="entry name" value="T_SNARE"/>
    <property type="match status" value="1"/>
</dbReference>
<evidence type="ECO:0000256" key="1">
    <source>
        <dbReference type="ARBA" id="ARBA00004429"/>
    </source>
</evidence>
<evidence type="ECO:0000259" key="6">
    <source>
        <dbReference type="PROSITE" id="PS50111"/>
    </source>
</evidence>
<feature type="domain" description="T-SNARE coiled-coil homology" evidence="7">
    <location>
        <begin position="472"/>
        <end position="534"/>
    </location>
</feature>
<dbReference type="Pfam" id="PF00015">
    <property type="entry name" value="MCPsignal"/>
    <property type="match status" value="1"/>
</dbReference>
<evidence type="ECO:0000256" key="3">
    <source>
        <dbReference type="ARBA" id="ARBA00023224"/>
    </source>
</evidence>
<gene>
    <name evidence="8" type="ORF">G3446_00030</name>
</gene>
<dbReference type="PANTHER" id="PTHR32089:SF120">
    <property type="entry name" value="METHYL-ACCEPTING CHEMOTAXIS PROTEIN TLPQ"/>
    <property type="match status" value="1"/>
</dbReference>
<dbReference type="RefSeq" id="WP_164450348.1">
    <property type="nucleotide sequence ID" value="NZ_JAAIJQ010000001.1"/>
</dbReference>
<evidence type="ECO:0000256" key="2">
    <source>
        <dbReference type="ARBA" id="ARBA00022519"/>
    </source>
</evidence>
<dbReference type="PANTHER" id="PTHR32089">
    <property type="entry name" value="METHYL-ACCEPTING CHEMOTAXIS PROTEIN MCPB"/>
    <property type="match status" value="1"/>
</dbReference>
<comment type="similarity">
    <text evidence="4">Belongs to the methyl-accepting chemotaxis (MCP) protein family.</text>
</comment>
<dbReference type="AlphaFoldDB" id="A0A6M0JRZ9"/>
<dbReference type="GO" id="GO:0006935">
    <property type="term" value="P:chemotaxis"/>
    <property type="evidence" value="ECO:0007669"/>
    <property type="project" value="InterPro"/>
</dbReference>
<dbReference type="GO" id="GO:0004888">
    <property type="term" value="F:transmembrane signaling receptor activity"/>
    <property type="evidence" value="ECO:0007669"/>
    <property type="project" value="InterPro"/>
</dbReference>
<keyword evidence="3 5" id="KW-0807">Transducer</keyword>
<keyword evidence="2" id="KW-0997">Cell inner membrane</keyword>
<keyword evidence="9" id="KW-1185">Reference proteome</keyword>
<feature type="domain" description="Methyl-accepting transducer" evidence="6">
    <location>
        <begin position="285"/>
        <end position="521"/>
    </location>
</feature>
<sequence length="557" mass="59462">MKKLRLSVKLIVGFSSLALIVLFVGAFGIKGETDMRSHLLSISQESLPIIVELNRLNYERVQIRGQTYEIKGLASWNPEAGGLIEQVMRQRVASWSNVEAALARYEQLPRSADEAALYDAFKADYQVWRSEYEELDQIAGRMAEATDPVAYAELQADYARVVDETFLVSDRVGVLIESMVAVKNDAVQSELDDAVGESELMAKLYSGGIVVGLILAAVLGTLITRDTLKQLGGEPAQVLAVVNRLAEGDLTTSIPLRKGDSSSLMAAISRMVESMKRLLQEVSSASSQVAAAAVQLAATSDQTREQVKIGQTETDQVATAMNEMTATVEEVARHASDAASAAQETDKETQAGGQVVTETITAIDLLAQEVESASDVIAKLSADSEEIGAVLDVIRGVAEQTNLLALNAAIEAARAGEQGRGFAVVAAEVRTLASRTQSSIQDIQEKIERVQNGSAGAVSVMEKGQSMARESVAQAQRAGASFQAISAAITGINDMNRQIASAAEEQTAVAEEINRNIHTISSTVDQTSSGSEQIATASEQLANLASLLQERVGQFRI</sequence>
<comment type="subcellular location">
    <subcellularLocation>
        <location evidence="1">Cell inner membrane</location>
        <topology evidence="1">Multi-pass membrane protein</topology>
    </subcellularLocation>
</comment>
<proteinExistence type="inferred from homology"/>
<organism evidence="8 9">
    <name type="scientific">Thiorhodococcus minor</name>
    <dbReference type="NCBI Taxonomy" id="57489"/>
    <lineage>
        <taxon>Bacteria</taxon>
        <taxon>Pseudomonadati</taxon>
        <taxon>Pseudomonadota</taxon>
        <taxon>Gammaproteobacteria</taxon>
        <taxon>Chromatiales</taxon>
        <taxon>Chromatiaceae</taxon>
        <taxon>Thiorhodococcus</taxon>
    </lineage>
</organism>
<dbReference type="Gene3D" id="1.10.287.950">
    <property type="entry name" value="Methyl-accepting chemotaxis protein"/>
    <property type="match status" value="1"/>
</dbReference>
<dbReference type="SUPFAM" id="SSF58104">
    <property type="entry name" value="Methyl-accepting chemotaxis protein (MCP) signaling domain"/>
    <property type="match status" value="1"/>
</dbReference>
<comment type="caution">
    <text evidence="8">The sequence shown here is derived from an EMBL/GenBank/DDBJ whole genome shotgun (WGS) entry which is preliminary data.</text>
</comment>
<dbReference type="InterPro" id="IPR000727">
    <property type="entry name" value="T_SNARE_dom"/>
</dbReference>
<reference evidence="8 9" key="1">
    <citation type="submission" date="2020-02" db="EMBL/GenBank/DDBJ databases">
        <title>Genome sequences of Thiorhodococcus mannitoliphagus and Thiorhodococcus minor, purple sulfur photosynthetic bacteria in the gammaproteobacterial family, Chromatiaceae.</title>
        <authorList>
            <person name="Aviles F.A."/>
            <person name="Meyer T.E."/>
            <person name="Kyndt J.A."/>
        </authorList>
    </citation>
    <scope>NUCLEOTIDE SEQUENCE [LARGE SCALE GENOMIC DNA]</scope>
    <source>
        <strain evidence="8 9">DSM 11518</strain>
    </source>
</reference>
<dbReference type="Proteomes" id="UP000483379">
    <property type="component" value="Unassembled WGS sequence"/>
</dbReference>
<dbReference type="Pfam" id="PF12729">
    <property type="entry name" value="4HB_MCP_1"/>
    <property type="match status" value="1"/>
</dbReference>
<dbReference type="FunFam" id="1.10.287.950:FF:000001">
    <property type="entry name" value="Methyl-accepting chemotaxis sensory transducer"/>
    <property type="match status" value="1"/>
</dbReference>
<dbReference type="InterPro" id="IPR024478">
    <property type="entry name" value="HlyB_4HB_MCP"/>
</dbReference>
<evidence type="ECO:0000256" key="4">
    <source>
        <dbReference type="ARBA" id="ARBA00029447"/>
    </source>
</evidence>
<evidence type="ECO:0000259" key="7">
    <source>
        <dbReference type="PROSITE" id="PS50192"/>
    </source>
</evidence>
<dbReference type="PROSITE" id="PS50111">
    <property type="entry name" value="CHEMOTAXIS_TRANSDUC_2"/>
    <property type="match status" value="1"/>
</dbReference>
<protein>
    <submittedName>
        <fullName evidence="8">Methyl-accepting chemotaxis protein</fullName>
    </submittedName>
</protein>
<dbReference type="InterPro" id="IPR004089">
    <property type="entry name" value="MCPsignal_dom"/>
</dbReference>
<dbReference type="GO" id="GO:0007165">
    <property type="term" value="P:signal transduction"/>
    <property type="evidence" value="ECO:0007669"/>
    <property type="project" value="UniProtKB-KW"/>
</dbReference>
<keyword evidence="2" id="KW-1003">Cell membrane</keyword>
<dbReference type="CDD" id="cd11386">
    <property type="entry name" value="MCP_signal"/>
    <property type="match status" value="1"/>
</dbReference>
<dbReference type="PRINTS" id="PR00260">
    <property type="entry name" value="CHEMTRNSDUCR"/>
</dbReference>
<dbReference type="InterPro" id="IPR004090">
    <property type="entry name" value="Chemotax_Me-accpt_rcpt"/>
</dbReference>
<dbReference type="EMBL" id="JAAIJQ010000001">
    <property type="protein sequence ID" value="NEV60300.1"/>
    <property type="molecule type" value="Genomic_DNA"/>
</dbReference>
<dbReference type="GO" id="GO:0005886">
    <property type="term" value="C:plasma membrane"/>
    <property type="evidence" value="ECO:0007669"/>
    <property type="project" value="UniProtKB-SubCell"/>
</dbReference>
<keyword evidence="2" id="KW-0472">Membrane</keyword>